<keyword evidence="1" id="KW-1185">Reference proteome</keyword>
<protein>
    <submittedName>
        <fullName evidence="2">Uncharacterized protein</fullName>
    </submittedName>
</protein>
<accession>A0A0N5AW66</accession>
<sequence length="68" mass="7778">MATAELCQCHRRSCRRPADGHRRIMDGKQDEKMEMENDGYTARSSVITGDGQRTMNFLFALLNSIVEQ</sequence>
<reference evidence="2" key="1">
    <citation type="submission" date="2017-02" db="UniProtKB">
        <authorList>
            <consortium name="WormBaseParasite"/>
        </authorList>
    </citation>
    <scope>IDENTIFICATION</scope>
</reference>
<organism evidence="1 2">
    <name type="scientific">Syphacia muris</name>
    <dbReference type="NCBI Taxonomy" id="451379"/>
    <lineage>
        <taxon>Eukaryota</taxon>
        <taxon>Metazoa</taxon>
        <taxon>Ecdysozoa</taxon>
        <taxon>Nematoda</taxon>
        <taxon>Chromadorea</taxon>
        <taxon>Rhabditida</taxon>
        <taxon>Spirurina</taxon>
        <taxon>Oxyuridomorpha</taxon>
        <taxon>Oxyuroidea</taxon>
        <taxon>Oxyuridae</taxon>
        <taxon>Syphacia</taxon>
    </lineage>
</organism>
<evidence type="ECO:0000313" key="1">
    <source>
        <dbReference type="Proteomes" id="UP000046393"/>
    </source>
</evidence>
<dbReference type="AlphaFoldDB" id="A0A0N5AW66"/>
<proteinExistence type="predicted"/>
<name>A0A0N5AW66_9BILA</name>
<dbReference type="Proteomes" id="UP000046393">
    <property type="component" value="Unplaced"/>
</dbReference>
<dbReference type="WBParaSite" id="SMUV_0000915501-mRNA-1">
    <property type="protein sequence ID" value="SMUV_0000915501-mRNA-1"/>
    <property type="gene ID" value="SMUV_0000915501"/>
</dbReference>
<evidence type="ECO:0000313" key="2">
    <source>
        <dbReference type="WBParaSite" id="SMUV_0000915501-mRNA-1"/>
    </source>
</evidence>